<comment type="similarity">
    <text evidence="2 9">Belongs to the membrane-bound acyltransferase family.</text>
</comment>
<feature type="transmembrane region" description="Helical" evidence="10">
    <location>
        <begin position="30"/>
        <end position="46"/>
    </location>
</feature>
<dbReference type="PANTHER" id="PTHR13285:SF23">
    <property type="entry name" value="TEICHOIC ACID D-ALANYLTRANSFERASE"/>
    <property type="match status" value="1"/>
</dbReference>
<protein>
    <submittedName>
        <fullName evidence="11">MBOAT family protein</fullName>
    </submittedName>
</protein>
<comment type="caution">
    <text evidence="11">The sequence shown here is derived from an EMBL/GenBank/DDBJ whole genome shotgun (WGS) entry which is preliminary data.</text>
</comment>
<accession>A0A932A8Z5</accession>
<evidence type="ECO:0000313" key="12">
    <source>
        <dbReference type="Proteomes" id="UP000779809"/>
    </source>
</evidence>
<reference evidence="11" key="1">
    <citation type="submission" date="2020-07" db="EMBL/GenBank/DDBJ databases">
        <title>Huge and variable diversity of episymbiotic CPR bacteria and DPANN archaea in groundwater ecosystems.</title>
        <authorList>
            <person name="He C.Y."/>
            <person name="Keren R."/>
            <person name="Whittaker M."/>
            <person name="Farag I.F."/>
            <person name="Doudna J."/>
            <person name="Cate J.H.D."/>
            <person name="Banfield J.F."/>
        </authorList>
    </citation>
    <scope>NUCLEOTIDE SEQUENCE</scope>
    <source>
        <strain evidence="11">NC_groundwater_580_Pr5_B-0.1um_64_19</strain>
    </source>
</reference>
<keyword evidence="5 10" id="KW-0812">Transmembrane</keyword>
<name>A0A932A8Z5_9BACT</name>
<evidence type="ECO:0000256" key="6">
    <source>
        <dbReference type="ARBA" id="ARBA00022989"/>
    </source>
</evidence>
<comment type="subcellular location">
    <subcellularLocation>
        <location evidence="1">Cell membrane</location>
        <topology evidence="1">Multi-pass membrane protein</topology>
    </subcellularLocation>
</comment>
<evidence type="ECO:0000256" key="8">
    <source>
        <dbReference type="ARBA" id="ARBA00023315"/>
    </source>
</evidence>
<feature type="transmembrane region" description="Helical" evidence="10">
    <location>
        <begin position="434"/>
        <end position="451"/>
    </location>
</feature>
<sequence length="461" mass="52163">MLFNSYVFIFVFLPIVLLGWWRLRTNAPRLAFLTLASYVFYGWWDWRFLPLMWASTTVDWIAGQKIAASEEPGYRKRWLAASMTFNLAILGFFKYYGFFAASVNDMAARMGMSAFAPVLAIVLPIGISFYTFNSMSYTIDIYRRIVKPAKSLLHFSTFVAMFPHLVAGPIVRYSDIEDQFNDLKTGLPWSQAATGVYFFVMGMAKKLLIADQLAGPVNAYFAAPAGQGAMAAWLGVLGYTFQIYFDFSGYSDMAVGLAHLLGIQFPINFNSPYKAENISDFWRRWHISLSTWLRDYLFIPLGGSRKGTARTAVNLFITMFLGGLWHGANWTFVCWGLYHGVLLAGYHLLRQRDLVPKSVAVARAITFLMVVLGWVFFRAATLTQAVGIFREMFGAAGVGQLRPNPATVGMIVLAWAIANFAPNTWEMKLEPKPRYAYALALVLVWTILLLQKESPFLYFQF</sequence>
<dbReference type="InterPro" id="IPR024194">
    <property type="entry name" value="Ac/AlaTfrase_AlgI/DltB"/>
</dbReference>
<keyword evidence="6 10" id="KW-1133">Transmembrane helix</keyword>
<evidence type="ECO:0000256" key="7">
    <source>
        <dbReference type="ARBA" id="ARBA00023136"/>
    </source>
</evidence>
<feature type="transmembrane region" description="Helical" evidence="10">
    <location>
        <begin position="406"/>
        <end position="422"/>
    </location>
</feature>
<dbReference type="InterPro" id="IPR028362">
    <property type="entry name" value="AlgI"/>
</dbReference>
<dbReference type="GO" id="GO:0042121">
    <property type="term" value="P:alginic acid biosynthetic process"/>
    <property type="evidence" value="ECO:0007669"/>
    <property type="project" value="InterPro"/>
</dbReference>
<dbReference type="GO" id="GO:0016746">
    <property type="term" value="F:acyltransferase activity"/>
    <property type="evidence" value="ECO:0007669"/>
    <property type="project" value="UniProtKB-KW"/>
</dbReference>
<evidence type="ECO:0000256" key="5">
    <source>
        <dbReference type="ARBA" id="ARBA00022692"/>
    </source>
</evidence>
<keyword evidence="4 9" id="KW-0808">Transferase</keyword>
<dbReference type="EMBL" id="JACPNR010000011">
    <property type="protein sequence ID" value="MBI2678878.1"/>
    <property type="molecule type" value="Genomic_DNA"/>
</dbReference>
<dbReference type="InterPro" id="IPR004299">
    <property type="entry name" value="MBOAT_fam"/>
</dbReference>
<dbReference type="InterPro" id="IPR051085">
    <property type="entry name" value="MB_O-acyltransferase"/>
</dbReference>
<dbReference type="Proteomes" id="UP000779809">
    <property type="component" value="Unassembled WGS sequence"/>
</dbReference>
<evidence type="ECO:0000256" key="2">
    <source>
        <dbReference type="ARBA" id="ARBA00010323"/>
    </source>
</evidence>
<dbReference type="Pfam" id="PF03062">
    <property type="entry name" value="MBOAT"/>
    <property type="match status" value="1"/>
</dbReference>
<organism evidence="11 12">
    <name type="scientific">Candidatus Korobacter versatilis</name>
    <dbReference type="NCBI Taxonomy" id="658062"/>
    <lineage>
        <taxon>Bacteria</taxon>
        <taxon>Pseudomonadati</taxon>
        <taxon>Acidobacteriota</taxon>
        <taxon>Terriglobia</taxon>
        <taxon>Terriglobales</taxon>
        <taxon>Candidatus Korobacteraceae</taxon>
        <taxon>Candidatus Korobacter</taxon>
    </lineage>
</organism>
<evidence type="ECO:0000256" key="4">
    <source>
        <dbReference type="ARBA" id="ARBA00022679"/>
    </source>
</evidence>
<feature type="transmembrane region" description="Helical" evidence="10">
    <location>
        <begin position="110"/>
        <end position="132"/>
    </location>
</feature>
<dbReference type="PANTHER" id="PTHR13285">
    <property type="entry name" value="ACYLTRANSFERASE"/>
    <property type="match status" value="1"/>
</dbReference>
<evidence type="ECO:0000256" key="10">
    <source>
        <dbReference type="SAM" id="Phobius"/>
    </source>
</evidence>
<evidence type="ECO:0000256" key="9">
    <source>
        <dbReference type="PIRNR" id="PIRNR016636"/>
    </source>
</evidence>
<proteinExistence type="inferred from homology"/>
<dbReference type="GO" id="GO:0005886">
    <property type="term" value="C:plasma membrane"/>
    <property type="evidence" value="ECO:0007669"/>
    <property type="project" value="UniProtKB-SubCell"/>
</dbReference>
<evidence type="ECO:0000313" key="11">
    <source>
        <dbReference type="EMBL" id="MBI2678878.1"/>
    </source>
</evidence>
<dbReference type="PIRSF" id="PIRSF500217">
    <property type="entry name" value="AlgI"/>
    <property type="match status" value="1"/>
</dbReference>
<feature type="transmembrane region" description="Helical" evidence="10">
    <location>
        <begin position="78"/>
        <end position="98"/>
    </location>
</feature>
<evidence type="ECO:0000256" key="1">
    <source>
        <dbReference type="ARBA" id="ARBA00004651"/>
    </source>
</evidence>
<dbReference type="AlphaFoldDB" id="A0A932A8Z5"/>
<feature type="transmembrane region" description="Helical" evidence="10">
    <location>
        <begin position="330"/>
        <end position="349"/>
    </location>
</feature>
<evidence type="ECO:0000256" key="3">
    <source>
        <dbReference type="ARBA" id="ARBA00022475"/>
    </source>
</evidence>
<gene>
    <name evidence="11" type="ORF">HYX28_08855</name>
</gene>
<feature type="transmembrane region" description="Helical" evidence="10">
    <location>
        <begin position="152"/>
        <end position="171"/>
    </location>
</feature>
<keyword evidence="8 9" id="KW-0012">Acyltransferase</keyword>
<keyword evidence="7 9" id="KW-0472">Membrane</keyword>
<feature type="transmembrane region" description="Helical" evidence="10">
    <location>
        <begin position="361"/>
        <end position="386"/>
    </location>
</feature>
<dbReference type="PIRSF" id="PIRSF016636">
    <property type="entry name" value="AlgI_DltB"/>
    <property type="match status" value="1"/>
</dbReference>
<keyword evidence="3 9" id="KW-1003">Cell membrane</keyword>
<feature type="transmembrane region" description="Helical" evidence="10">
    <location>
        <begin position="6"/>
        <end position="23"/>
    </location>
</feature>